<evidence type="ECO:0000256" key="2">
    <source>
        <dbReference type="ARBA" id="ARBA00022722"/>
    </source>
</evidence>
<dbReference type="Pfam" id="PF00825">
    <property type="entry name" value="Ribonuclease_P"/>
    <property type="match status" value="1"/>
</dbReference>
<gene>
    <name evidence="6" type="ORF">I5M32_02480</name>
</gene>
<evidence type="ECO:0000256" key="4">
    <source>
        <dbReference type="ARBA" id="ARBA00022801"/>
    </source>
</evidence>
<reference evidence="6 7" key="1">
    <citation type="submission" date="2020-12" db="EMBL/GenBank/DDBJ databases">
        <title>Bacterial novel species Pedobacter sp. SD-b isolated from soil.</title>
        <authorList>
            <person name="Jung H.-Y."/>
        </authorList>
    </citation>
    <scope>NUCLEOTIDE SEQUENCE [LARGE SCALE GENOMIC DNA]</scope>
    <source>
        <strain evidence="6 7">SD-b</strain>
    </source>
</reference>
<dbReference type="SUPFAM" id="SSF54211">
    <property type="entry name" value="Ribosomal protein S5 domain 2-like"/>
    <property type="match status" value="1"/>
</dbReference>
<protein>
    <submittedName>
        <fullName evidence="6">Ribonuclease P protein component</fullName>
    </submittedName>
</protein>
<dbReference type="InterPro" id="IPR000100">
    <property type="entry name" value="RNase_P"/>
</dbReference>
<keyword evidence="5" id="KW-0694">RNA-binding</keyword>
<evidence type="ECO:0000256" key="3">
    <source>
        <dbReference type="ARBA" id="ARBA00022759"/>
    </source>
</evidence>
<dbReference type="InterPro" id="IPR020568">
    <property type="entry name" value="Ribosomal_Su5_D2-typ_SF"/>
</dbReference>
<dbReference type="Proteomes" id="UP000660024">
    <property type="component" value="Unassembled WGS sequence"/>
</dbReference>
<keyword evidence="1" id="KW-0819">tRNA processing</keyword>
<dbReference type="RefSeq" id="WP_200584600.1">
    <property type="nucleotide sequence ID" value="NZ_JAEHFY010000003.1"/>
</dbReference>
<keyword evidence="2" id="KW-0540">Nuclease</keyword>
<keyword evidence="4" id="KW-0378">Hydrolase</keyword>
<comment type="caution">
    <text evidence="6">The sequence shown here is derived from an EMBL/GenBank/DDBJ whole genome shotgun (WGS) entry which is preliminary data.</text>
</comment>
<evidence type="ECO:0000256" key="1">
    <source>
        <dbReference type="ARBA" id="ARBA00022694"/>
    </source>
</evidence>
<dbReference type="Gene3D" id="3.30.230.10">
    <property type="match status" value="1"/>
</dbReference>
<organism evidence="6 7">
    <name type="scientific">Pedobacter segetis</name>
    <dbReference type="NCBI Taxonomy" id="2793069"/>
    <lineage>
        <taxon>Bacteria</taxon>
        <taxon>Pseudomonadati</taxon>
        <taxon>Bacteroidota</taxon>
        <taxon>Sphingobacteriia</taxon>
        <taxon>Sphingobacteriales</taxon>
        <taxon>Sphingobacteriaceae</taxon>
        <taxon>Pedobacter</taxon>
    </lineage>
</organism>
<sequence length="137" mass="15955">MASKINSFKKEERLCNKKLLSALFANGSSFLFYPFRVTWLYSPSALSQQAAQIVIGVPKKRFKHSVDRNLLKRRMKEAYRLNKSIKLYPFLMDANRSIILSLTYVGKETSDYAFIFKKMAAMIEILIENINTHENHQ</sequence>
<accession>A0ABS1BG22</accession>
<dbReference type="InterPro" id="IPR014721">
    <property type="entry name" value="Ribsml_uS5_D2-typ_fold_subgr"/>
</dbReference>
<evidence type="ECO:0000313" key="7">
    <source>
        <dbReference type="Proteomes" id="UP000660024"/>
    </source>
</evidence>
<proteinExistence type="predicted"/>
<evidence type="ECO:0000256" key="5">
    <source>
        <dbReference type="ARBA" id="ARBA00022884"/>
    </source>
</evidence>
<name>A0ABS1BG22_9SPHI</name>
<keyword evidence="3" id="KW-0255">Endonuclease</keyword>
<evidence type="ECO:0000313" key="6">
    <source>
        <dbReference type="EMBL" id="MBK0381815.1"/>
    </source>
</evidence>
<keyword evidence="7" id="KW-1185">Reference proteome</keyword>
<dbReference type="EMBL" id="JAEHFY010000003">
    <property type="protein sequence ID" value="MBK0381815.1"/>
    <property type="molecule type" value="Genomic_DNA"/>
</dbReference>